<keyword evidence="4" id="KW-1185">Reference proteome</keyword>
<feature type="chain" id="PRO_5043522269" evidence="1">
    <location>
        <begin position="24"/>
        <end position="264"/>
    </location>
</feature>
<evidence type="ECO:0000256" key="1">
    <source>
        <dbReference type="SAM" id="SignalP"/>
    </source>
</evidence>
<proteinExistence type="predicted"/>
<feature type="signal peptide" evidence="1">
    <location>
        <begin position="1"/>
        <end position="23"/>
    </location>
</feature>
<evidence type="ECO:0000259" key="2">
    <source>
        <dbReference type="Pfam" id="PF10988"/>
    </source>
</evidence>
<dbReference type="Pfam" id="PF10988">
    <property type="entry name" value="DUF2807"/>
    <property type="match status" value="1"/>
</dbReference>
<evidence type="ECO:0000313" key="3">
    <source>
        <dbReference type="EMBL" id="QWG02615.1"/>
    </source>
</evidence>
<reference evidence="3 4" key="1">
    <citation type="submission" date="2021-05" db="EMBL/GenBank/DDBJ databases">
        <title>Comparative genomic studies on the polysaccharide-degrading batcterial strains of the Flammeovirga genus.</title>
        <authorList>
            <person name="Zewei F."/>
            <person name="Zheng Z."/>
            <person name="Yu L."/>
            <person name="Ruyue G."/>
            <person name="Yanhong M."/>
            <person name="Yuanyuan C."/>
            <person name="Jingyan G."/>
            <person name="Wenjun H."/>
        </authorList>
    </citation>
    <scope>NUCLEOTIDE SEQUENCE [LARGE SCALE GENOMIC DNA]</scope>
    <source>
        <strain evidence="3 4">NBRC:100898</strain>
    </source>
</reference>
<dbReference type="KEGG" id="fya:KMW28_03295"/>
<dbReference type="RefSeq" id="WP_169666424.1">
    <property type="nucleotide sequence ID" value="NZ_CP076132.1"/>
</dbReference>
<dbReference type="EMBL" id="CP076132">
    <property type="protein sequence ID" value="QWG02615.1"/>
    <property type="molecule type" value="Genomic_DNA"/>
</dbReference>
<feature type="domain" description="Putative auto-transporter adhesin head GIN" evidence="2">
    <location>
        <begin position="32"/>
        <end position="190"/>
    </location>
</feature>
<organism evidence="3 4">
    <name type="scientific">Flammeovirga yaeyamensis</name>
    <dbReference type="NCBI Taxonomy" id="367791"/>
    <lineage>
        <taxon>Bacteria</taxon>
        <taxon>Pseudomonadati</taxon>
        <taxon>Bacteroidota</taxon>
        <taxon>Cytophagia</taxon>
        <taxon>Cytophagales</taxon>
        <taxon>Flammeovirgaceae</taxon>
        <taxon>Flammeovirga</taxon>
    </lineage>
</organism>
<dbReference type="PROSITE" id="PS51257">
    <property type="entry name" value="PROKAR_LIPOPROTEIN"/>
    <property type="match status" value="1"/>
</dbReference>
<dbReference type="InterPro" id="IPR021255">
    <property type="entry name" value="DUF2807"/>
</dbReference>
<accession>A0AAX1N8S3</accession>
<gene>
    <name evidence="3" type="ORF">KMW28_03295</name>
</gene>
<evidence type="ECO:0000313" key="4">
    <source>
        <dbReference type="Proteomes" id="UP000678679"/>
    </source>
</evidence>
<sequence>MKKSFIYVTILAIFALLTSCSNDDVNGILMPKFTKIEVADNVHVLFLKKDIQNFDVEGRHNLDDYYEVRNNTLYIHNNNHNDNVTVKVGGPDIESLTLRNSSTVEFANDFETYSDNFNLHVLNDAQVVGVGHVKVNTLNIEVRNAGKVTFNNIEANHLNLDQTDGTSAFIEGYARYQDISVNNGAFFNMKRDSEVIDWFRQPNNFQNPVRGEEVKVNIQAGARAWVYAEQKLTGNVNGGSKLYYKGTVDTHSLNVPSGSSIEKK</sequence>
<dbReference type="AlphaFoldDB" id="A0AAX1N8S3"/>
<name>A0AAX1N8S3_9BACT</name>
<keyword evidence="1" id="KW-0732">Signal</keyword>
<protein>
    <submittedName>
        <fullName evidence="3">DUF2807 domain-containing protein</fullName>
    </submittedName>
</protein>
<dbReference type="Proteomes" id="UP000678679">
    <property type="component" value="Chromosome 1"/>
</dbReference>
<dbReference type="Gene3D" id="2.160.20.120">
    <property type="match status" value="1"/>
</dbReference>